<comment type="caution">
    <text evidence="1">The sequence shown here is derived from an EMBL/GenBank/DDBJ whole genome shotgun (WGS) entry which is preliminary data.</text>
</comment>
<proteinExistence type="predicted"/>
<dbReference type="RefSeq" id="WP_073599368.1">
    <property type="nucleotide sequence ID" value="NZ_MRCB01000009.1"/>
</dbReference>
<reference evidence="1 2" key="1">
    <citation type="submission" date="2016-11" db="EMBL/GenBank/DDBJ databases">
        <title>Draft Genome Sequences of Nine Cyanobacterial Strains from Diverse Habitats.</title>
        <authorList>
            <person name="Zhu T."/>
            <person name="Hou S."/>
            <person name="Lu X."/>
            <person name="Hess W.R."/>
        </authorList>
    </citation>
    <scope>NUCLEOTIDE SEQUENCE [LARGE SCALE GENOMIC DNA]</scope>
    <source>
        <strain evidence="1 2">NIES-593</strain>
    </source>
</reference>
<keyword evidence="2" id="KW-1185">Reference proteome</keyword>
<organism evidence="1 2">
    <name type="scientific">Hydrococcus rivularis NIES-593</name>
    <dbReference type="NCBI Taxonomy" id="1921803"/>
    <lineage>
        <taxon>Bacteria</taxon>
        <taxon>Bacillati</taxon>
        <taxon>Cyanobacteriota</taxon>
        <taxon>Cyanophyceae</taxon>
        <taxon>Pleurocapsales</taxon>
        <taxon>Hydrococcaceae</taxon>
        <taxon>Hydrococcus</taxon>
    </lineage>
</organism>
<sequence>MTQQFILAPRYRLDDEFSWLEGIDPSRHYWISVNSDSRLQVSIPGLIVSSIEELREVISRFRSLQPQESMTVDRLAGSGFTLHCISSNCYAIEDEVAGSLTWHLFDKESIESLLMTSHPDWLPSPKDIELGRKRLALAFEQPAYTSA</sequence>
<name>A0A1U7HIT2_9CYAN</name>
<dbReference type="Proteomes" id="UP000186868">
    <property type="component" value="Unassembled WGS sequence"/>
</dbReference>
<evidence type="ECO:0000313" key="1">
    <source>
        <dbReference type="EMBL" id="OKH23469.1"/>
    </source>
</evidence>
<gene>
    <name evidence="1" type="ORF">NIES593_09570</name>
</gene>
<evidence type="ECO:0000313" key="2">
    <source>
        <dbReference type="Proteomes" id="UP000186868"/>
    </source>
</evidence>
<accession>A0A1U7HIT2</accession>
<dbReference type="OrthoDB" id="516291at2"/>
<dbReference type="AlphaFoldDB" id="A0A1U7HIT2"/>
<dbReference type="EMBL" id="MRCB01000009">
    <property type="protein sequence ID" value="OKH23469.1"/>
    <property type="molecule type" value="Genomic_DNA"/>
</dbReference>
<protein>
    <submittedName>
        <fullName evidence="1">Uncharacterized protein</fullName>
    </submittedName>
</protein>